<dbReference type="Gene3D" id="3.20.20.410">
    <property type="entry name" value="Protein of unknown function UPF0759"/>
    <property type="match status" value="1"/>
</dbReference>
<dbReference type="Proteomes" id="UP000256485">
    <property type="component" value="Unassembled WGS sequence"/>
</dbReference>
<dbReference type="PANTHER" id="PTHR30348:SF13">
    <property type="entry name" value="UPF0759 PROTEIN YUNF"/>
    <property type="match status" value="1"/>
</dbReference>
<sequence>MDGPGGFPRRPRWYATGVANIKVGTASWTDKTLIASGWYPPDVDTPEERLRYYSSVFPLVEVDSTYYTPPAERNAELWVDRTPAGFTFNVKAFSLLTQHPTRTAALYKDIRPTTDKKNVYLKDLDSDAVETVWDRFLQALTPLYEAGKLGVLLFQFPPWFTLNRRNKEYILRAKERCDPYTVAVEFRNNRWLGEENRAETLDFLTSYAVPLVCVDMPQGYRSSVPPVLAATAPTAVVRFHGHSDRWESKNIYERFGYRYSEEELREWARRLPRLAERASTTYVVMNNCYRDYAQVNAAQLARMLQEETPSG</sequence>
<organism evidence="1 2">
    <name type="scientific">Thermasporomyces composti</name>
    <dbReference type="NCBI Taxonomy" id="696763"/>
    <lineage>
        <taxon>Bacteria</taxon>
        <taxon>Bacillati</taxon>
        <taxon>Actinomycetota</taxon>
        <taxon>Actinomycetes</taxon>
        <taxon>Propionibacteriales</taxon>
        <taxon>Nocardioidaceae</taxon>
        <taxon>Thermasporomyces</taxon>
    </lineage>
</organism>
<dbReference type="EMBL" id="QTUC01000001">
    <property type="protein sequence ID" value="REF37684.1"/>
    <property type="molecule type" value="Genomic_DNA"/>
</dbReference>
<reference evidence="1 2" key="1">
    <citation type="submission" date="2018-08" db="EMBL/GenBank/DDBJ databases">
        <title>Sequencing the genomes of 1000 actinobacteria strains.</title>
        <authorList>
            <person name="Klenk H.-P."/>
        </authorList>
    </citation>
    <scope>NUCLEOTIDE SEQUENCE [LARGE SCALE GENOMIC DNA]</scope>
    <source>
        <strain evidence="1 2">DSM 22891</strain>
    </source>
</reference>
<dbReference type="Pfam" id="PF01904">
    <property type="entry name" value="DUF72"/>
    <property type="match status" value="1"/>
</dbReference>
<evidence type="ECO:0000313" key="2">
    <source>
        <dbReference type="Proteomes" id="UP000256485"/>
    </source>
</evidence>
<gene>
    <name evidence="1" type="ORF">DFJ64_3135</name>
</gene>
<name>A0A3D9VHK6_THECX</name>
<dbReference type="SUPFAM" id="SSF117396">
    <property type="entry name" value="TM1631-like"/>
    <property type="match status" value="1"/>
</dbReference>
<protein>
    <submittedName>
        <fullName evidence="1">Uncharacterized protein YecE (DUF72 family)</fullName>
    </submittedName>
</protein>
<accession>A0A3D9VHK6</accession>
<comment type="caution">
    <text evidence="1">The sequence shown here is derived from an EMBL/GenBank/DDBJ whole genome shotgun (WGS) entry which is preliminary data.</text>
</comment>
<keyword evidence="2" id="KW-1185">Reference proteome</keyword>
<dbReference type="InterPro" id="IPR036520">
    <property type="entry name" value="UPF0759_sf"/>
</dbReference>
<dbReference type="AlphaFoldDB" id="A0A3D9VHK6"/>
<evidence type="ECO:0000313" key="1">
    <source>
        <dbReference type="EMBL" id="REF37684.1"/>
    </source>
</evidence>
<dbReference type="PANTHER" id="PTHR30348">
    <property type="entry name" value="UNCHARACTERIZED PROTEIN YECE"/>
    <property type="match status" value="1"/>
</dbReference>
<dbReference type="InterPro" id="IPR002763">
    <property type="entry name" value="DUF72"/>
</dbReference>
<proteinExistence type="predicted"/>